<dbReference type="AlphaFoldDB" id="A0A2Z6PK44"/>
<sequence length="210" mass="23764">MPLKCESLWTGSCVINDRLYVAGLGCNEINAQQLGFAQVYDPKQNNWNSISQMSNTMAPTFDGFVHDGTWFLKGYASEVEVMWQAYKPETTWSPVDNVMVSGCHDGVFKVSLNGQLYTLEYLRPDGEIDSWDIWRLNIYNRATDSWKELMECKLYGGHSVAAVVPLKGEICILYKNMAMNFIDVSGLHVREYIAGEVLENDIVCSHVLEV</sequence>
<keyword evidence="4" id="KW-1185">Reference proteome</keyword>
<dbReference type="Pfam" id="PF01344">
    <property type="entry name" value="Kelch_1"/>
    <property type="match status" value="1"/>
</dbReference>
<evidence type="ECO:0000313" key="4">
    <source>
        <dbReference type="Proteomes" id="UP000242715"/>
    </source>
</evidence>
<dbReference type="PANTHER" id="PTHR46344:SF3">
    <property type="entry name" value="F-BOX DOMAIN-CONTAINING PROTEIN"/>
    <property type="match status" value="1"/>
</dbReference>
<evidence type="ECO:0000256" key="1">
    <source>
        <dbReference type="ARBA" id="ARBA00022441"/>
    </source>
</evidence>
<keyword evidence="1" id="KW-0880">Kelch repeat</keyword>
<accession>A0A2Z6PK44</accession>
<gene>
    <name evidence="3" type="ORF">TSUD_300000</name>
</gene>
<dbReference type="InterPro" id="IPR006652">
    <property type="entry name" value="Kelch_1"/>
</dbReference>
<dbReference type="InterPro" id="IPR015915">
    <property type="entry name" value="Kelch-typ_b-propeller"/>
</dbReference>
<proteinExistence type="predicted"/>
<organism evidence="3 4">
    <name type="scientific">Trifolium subterraneum</name>
    <name type="common">Subterranean clover</name>
    <dbReference type="NCBI Taxonomy" id="3900"/>
    <lineage>
        <taxon>Eukaryota</taxon>
        <taxon>Viridiplantae</taxon>
        <taxon>Streptophyta</taxon>
        <taxon>Embryophyta</taxon>
        <taxon>Tracheophyta</taxon>
        <taxon>Spermatophyta</taxon>
        <taxon>Magnoliopsida</taxon>
        <taxon>eudicotyledons</taxon>
        <taxon>Gunneridae</taxon>
        <taxon>Pentapetalae</taxon>
        <taxon>rosids</taxon>
        <taxon>fabids</taxon>
        <taxon>Fabales</taxon>
        <taxon>Fabaceae</taxon>
        <taxon>Papilionoideae</taxon>
        <taxon>50 kb inversion clade</taxon>
        <taxon>NPAAA clade</taxon>
        <taxon>Hologalegina</taxon>
        <taxon>IRL clade</taxon>
        <taxon>Trifolieae</taxon>
        <taxon>Trifolium</taxon>
    </lineage>
</organism>
<dbReference type="PANTHER" id="PTHR46344">
    <property type="entry name" value="OS02G0202900 PROTEIN"/>
    <property type="match status" value="1"/>
</dbReference>
<protein>
    <recommendedName>
        <fullName evidence="5">F-box associated domain-containing protein</fullName>
    </recommendedName>
</protein>
<evidence type="ECO:0000256" key="2">
    <source>
        <dbReference type="ARBA" id="ARBA00022737"/>
    </source>
</evidence>
<reference evidence="4" key="1">
    <citation type="journal article" date="2017" name="Front. Plant Sci.">
        <title>Climate Clever Clovers: New Paradigm to Reduce the Environmental Footprint of Ruminants by Breeding Low Methanogenic Forages Utilizing Haplotype Variation.</title>
        <authorList>
            <person name="Kaur P."/>
            <person name="Appels R."/>
            <person name="Bayer P.E."/>
            <person name="Keeble-Gagnere G."/>
            <person name="Wang J."/>
            <person name="Hirakawa H."/>
            <person name="Shirasawa K."/>
            <person name="Vercoe P."/>
            <person name="Stefanova K."/>
            <person name="Durmic Z."/>
            <person name="Nichols P."/>
            <person name="Revell C."/>
            <person name="Isobe S.N."/>
            <person name="Edwards D."/>
            <person name="Erskine W."/>
        </authorList>
    </citation>
    <scope>NUCLEOTIDE SEQUENCE [LARGE SCALE GENOMIC DNA]</scope>
    <source>
        <strain evidence="4">cv. Daliak</strain>
    </source>
</reference>
<dbReference type="Gene3D" id="2.120.10.80">
    <property type="entry name" value="Kelch-type beta propeller"/>
    <property type="match status" value="1"/>
</dbReference>
<dbReference type="OrthoDB" id="45365at2759"/>
<dbReference type="InterPro" id="IPR011043">
    <property type="entry name" value="Gal_Oxase/kelch_b-propeller"/>
</dbReference>
<evidence type="ECO:0000313" key="3">
    <source>
        <dbReference type="EMBL" id="GAU46609.1"/>
    </source>
</evidence>
<dbReference type="Proteomes" id="UP000242715">
    <property type="component" value="Unassembled WGS sequence"/>
</dbReference>
<name>A0A2Z6PK44_TRISU</name>
<evidence type="ECO:0008006" key="5">
    <source>
        <dbReference type="Google" id="ProtNLM"/>
    </source>
</evidence>
<dbReference type="SUPFAM" id="SSF50965">
    <property type="entry name" value="Galactose oxidase, central domain"/>
    <property type="match status" value="1"/>
</dbReference>
<keyword evidence="2" id="KW-0677">Repeat</keyword>
<dbReference type="EMBL" id="DF974231">
    <property type="protein sequence ID" value="GAU46609.1"/>
    <property type="molecule type" value="Genomic_DNA"/>
</dbReference>